<dbReference type="GO" id="GO:0035312">
    <property type="term" value="F:5'-3' DNA exonuclease activity"/>
    <property type="evidence" value="ECO:0007669"/>
    <property type="project" value="TreeGrafter"/>
</dbReference>
<dbReference type="Gene3D" id="3.20.20.140">
    <property type="entry name" value="Metal-dependent hydrolases"/>
    <property type="match status" value="1"/>
</dbReference>
<dbReference type="SUPFAM" id="SSF89550">
    <property type="entry name" value="PHP domain-like"/>
    <property type="match status" value="1"/>
</dbReference>
<dbReference type="Gene3D" id="1.10.150.650">
    <property type="match status" value="1"/>
</dbReference>
<dbReference type="AlphaFoldDB" id="A0AAV3S5X2"/>
<dbReference type="PANTHER" id="PTHR42924:SF18">
    <property type="entry name" value="POLYMERASE_HISTIDINOL PHOSPHATASE N-TERMINAL DOMAIN-CONTAINING PROTEIN"/>
    <property type="match status" value="1"/>
</dbReference>
<proteinExistence type="predicted"/>
<dbReference type="InterPro" id="IPR016195">
    <property type="entry name" value="Pol/histidinol_Pase-like"/>
</dbReference>
<organism evidence="2 3">
    <name type="scientific">Halarchaeum salinum</name>
    <dbReference type="NCBI Taxonomy" id="489912"/>
    <lineage>
        <taxon>Archaea</taxon>
        <taxon>Methanobacteriati</taxon>
        <taxon>Methanobacteriota</taxon>
        <taxon>Stenosarchaea group</taxon>
        <taxon>Halobacteria</taxon>
        <taxon>Halobacteriales</taxon>
        <taxon>Halobacteriaceae</taxon>
    </lineage>
</organism>
<dbReference type="InterPro" id="IPR052018">
    <property type="entry name" value="PHP_domain"/>
</dbReference>
<dbReference type="PANTHER" id="PTHR42924">
    <property type="entry name" value="EXONUCLEASE"/>
    <property type="match status" value="1"/>
</dbReference>
<dbReference type="SMART" id="SM00481">
    <property type="entry name" value="POLIIIAc"/>
    <property type="match status" value="1"/>
</dbReference>
<dbReference type="GO" id="GO:0004534">
    <property type="term" value="F:5'-3' RNA exonuclease activity"/>
    <property type="evidence" value="ECO:0007669"/>
    <property type="project" value="TreeGrafter"/>
</dbReference>
<feature type="domain" description="Polymerase/histidinol phosphatase N-terminal" evidence="1">
    <location>
        <begin position="4"/>
        <end position="68"/>
    </location>
</feature>
<reference evidence="2 3" key="1">
    <citation type="journal article" date="2019" name="Int. J. Syst. Evol. Microbiol.">
        <title>The Global Catalogue of Microorganisms (GCM) 10K type strain sequencing project: providing services to taxonomists for standard genome sequencing and annotation.</title>
        <authorList>
            <consortium name="The Broad Institute Genomics Platform"/>
            <consortium name="The Broad Institute Genome Sequencing Center for Infectious Disease"/>
            <person name="Wu L."/>
            <person name="Ma J."/>
        </authorList>
    </citation>
    <scope>NUCLEOTIDE SEQUENCE [LARGE SCALE GENOMIC DNA]</scope>
    <source>
        <strain evidence="2 3">JCM 16330</strain>
    </source>
</reference>
<dbReference type="Pfam" id="PF02811">
    <property type="entry name" value="PHP"/>
    <property type="match status" value="1"/>
</dbReference>
<dbReference type="Proteomes" id="UP001500837">
    <property type="component" value="Unassembled WGS sequence"/>
</dbReference>
<dbReference type="RefSeq" id="WP_211311674.1">
    <property type="nucleotide sequence ID" value="NZ_BAAABL010000033.1"/>
</dbReference>
<dbReference type="InterPro" id="IPR003141">
    <property type="entry name" value="Pol/His_phosphatase_N"/>
</dbReference>
<accession>A0AAV3S5X2</accession>
<gene>
    <name evidence="2" type="ORF">GCM10009066_06470</name>
</gene>
<name>A0AAV3S5X2_9EURY</name>
<evidence type="ECO:0000313" key="3">
    <source>
        <dbReference type="Proteomes" id="UP001500837"/>
    </source>
</evidence>
<dbReference type="EMBL" id="BAAABL010000033">
    <property type="protein sequence ID" value="GAA0294693.1"/>
    <property type="molecule type" value="Genomic_DNA"/>
</dbReference>
<sequence>MPYADLHAHTTASDGSMTLDEVVDAADRADVAAVAVTDHDTIHPELHAPLTERDDVEFVRGIELRVETSTERVDLLGYGVRETPALSEELDRLGRDRIERGRRIVENVEARLGVDLDVTVGPGFGRPHVARAVVSHPGTAYDDVSAVFDDLIGEDAPCYVARDVPSFERGRDLLIEACGAVGLAHPLRYAAPDAALAHCASLDAVEVHYPYDRPVGHDADDHVDGPARVQRAVDEHDLLALGGSDAHDDTLGVTGVDRGEYRRLRRRITV</sequence>
<keyword evidence="3" id="KW-1185">Reference proteome</keyword>
<dbReference type="InterPro" id="IPR004013">
    <property type="entry name" value="PHP_dom"/>
</dbReference>
<evidence type="ECO:0000259" key="1">
    <source>
        <dbReference type="SMART" id="SM00481"/>
    </source>
</evidence>
<comment type="caution">
    <text evidence="2">The sequence shown here is derived from an EMBL/GenBank/DDBJ whole genome shotgun (WGS) entry which is preliminary data.</text>
</comment>
<evidence type="ECO:0000313" key="2">
    <source>
        <dbReference type="EMBL" id="GAA0294693.1"/>
    </source>
</evidence>
<protein>
    <submittedName>
        <fullName evidence="2">PHP domain-containing protein</fullName>
    </submittedName>
</protein>